<dbReference type="SMART" id="SM00426">
    <property type="entry name" value="TEA"/>
    <property type="match status" value="1"/>
</dbReference>
<dbReference type="GeneID" id="105844273"/>
<evidence type="ECO:0000256" key="1">
    <source>
        <dbReference type="ARBA" id="ARBA00004123"/>
    </source>
</evidence>
<evidence type="ECO:0000256" key="4">
    <source>
        <dbReference type="ARBA" id="ARBA00023242"/>
    </source>
</evidence>
<evidence type="ECO:0000313" key="7">
    <source>
        <dbReference type="Proteomes" id="UP001652625"/>
    </source>
</evidence>
<dbReference type="Proteomes" id="UP001652625">
    <property type="component" value="Chromosome 15"/>
</dbReference>
<accession>A0ABM4DMC3</accession>
<dbReference type="PRINTS" id="PR00065">
    <property type="entry name" value="TEADOMAIN"/>
</dbReference>
<evidence type="ECO:0000259" key="6">
    <source>
        <dbReference type="PROSITE" id="PS51088"/>
    </source>
</evidence>
<reference evidence="8" key="1">
    <citation type="submission" date="2025-08" db="UniProtKB">
        <authorList>
            <consortium name="RefSeq"/>
        </authorList>
    </citation>
    <scope>IDENTIFICATION</scope>
</reference>
<dbReference type="InterPro" id="IPR000818">
    <property type="entry name" value="TEA/ATTS_dom"/>
</dbReference>
<proteinExistence type="predicted"/>
<dbReference type="PANTHER" id="PTHR11834:SF0">
    <property type="entry name" value="PROTEIN SCALLOPED"/>
    <property type="match status" value="1"/>
</dbReference>
<keyword evidence="3" id="KW-0804">Transcription</keyword>
<sequence>MSNEAEGLWCGLIEKCFQEALAIYPPCGRQKIMISSRDKMYGRNELIARYILNKTGKVRTRKQVASHIQVLARKHMRKSHNNQRSEVNGHNNLVTKSKTSRISSPFDITYSPLDFSSNNLSYQTPFVDDLHHMINHNSPLQEPVNSFNYHNENSFIEMDRDNYLNYDQYYFIDKRCEFRAPTYNEKLPNFSREILQNFRPSYGKNHFSKNDISLIEYTKDRENNANAYFSFCKSNFENEQRPWFTHNEPNINRYIRTFKDELKSNNDSFDSHISLEPFFRDDF</sequence>
<feature type="DNA-binding region" description="TEA" evidence="5">
    <location>
        <begin position="2"/>
        <end position="78"/>
    </location>
</feature>
<evidence type="ECO:0000256" key="2">
    <source>
        <dbReference type="ARBA" id="ARBA00023015"/>
    </source>
</evidence>
<dbReference type="RefSeq" id="XP_065675703.1">
    <property type="nucleotide sequence ID" value="XM_065819631.1"/>
</dbReference>
<protein>
    <submittedName>
        <fullName evidence="8">Uncharacterized protein LOC105844273</fullName>
    </submittedName>
</protein>
<dbReference type="InterPro" id="IPR038096">
    <property type="entry name" value="TEA/ATTS_sf"/>
</dbReference>
<dbReference type="InterPro" id="IPR050937">
    <property type="entry name" value="TEC1_TEAD_TF"/>
</dbReference>
<gene>
    <name evidence="8" type="primary">LOC105844273</name>
</gene>
<name>A0ABM4DMC3_HYDVU</name>
<dbReference type="Gene3D" id="6.10.20.40">
    <property type="entry name" value="TEA/ATTS domain"/>
    <property type="match status" value="1"/>
</dbReference>
<dbReference type="Pfam" id="PF01285">
    <property type="entry name" value="TEA"/>
    <property type="match status" value="1"/>
</dbReference>
<keyword evidence="4" id="KW-0539">Nucleus</keyword>
<organism evidence="7 8">
    <name type="scientific">Hydra vulgaris</name>
    <name type="common">Hydra</name>
    <name type="synonym">Hydra attenuata</name>
    <dbReference type="NCBI Taxonomy" id="6087"/>
    <lineage>
        <taxon>Eukaryota</taxon>
        <taxon>Metazoa</taxon>
        <taxon>Cnidaria</taxon>
        <taxon>Hydrozoa</taxon>
        <taxon>Hydroidolina</taxon>
        <taxon>Anthoathecata</taxon>
        <taxon>Aplanulata</taxon>
        <taxon>Hydridae</taxon>
        <taxon>Hydra</taxon>
    </lineage>
</organism>
<evidence type="ECO:0000256" key="5">
    <source>
        <dbReference type="PROSITE-ProRule" id="PRU00505"/>
    </source>
</evidence>
<dbReference type="PANTHER" id="PTHR11834">
    <property type="entry name" value="TRANSCRIPTIONAL ENHANCER FACTOR TEF RELATED"/>
    <property type="match status" value="1"/>
</dbReference>
<evidence type="ECO:0000256" key="3">
    <source>
        <dbReference type="ARBA" id="ARBA00023163"/>
    </source>
</evidence>
<dbReference type="PROSITE" id="PS51088">
    <property type="entry name" value="TEA_2"/>
    <property type="match status" value="1"/>
</dbReference>
<keyword evidence="2" id="KW-0805">Transcription regulation</keyword>
<evidence type="ECO:0000313" key="8">
    <source>
        <dbReference type="RefSeq" id="XP_065675703.1"/>
    </source>
</evidence>
<keyword evidence="7" id="KW-1185">Reference proteome</keyword>
<comment type="subcellular location">
    <subcellularLocation>
        <location evidence="1">Nucleus</location>
    </subcellularLocation>
</comment>
<feature type="domain" description="TEA" evidence="6">
    <location>
        <begin position="2"/>
        <end position="78"/>
    </location>
</feature>